<proteinExistence type="predicted"/>
<keyword evidence="1" id="KW-1133">Transmembrane helix</keyword>
<sequence>MRCKLPELKSFCFCISLETGSKIYAFIHLIFSVIFLIQSLIHHSDFYLKTIDGTIDYIETTAHMELRDVGLSLQVVLGVFALLGIYEKKSYLLFPWIVFEMTSVFTAILLIISSFAFSYYNSVVKKKTEFRLINPEQIVDETIFIFIYTYISIIYYSLYKKMDRNNHDNHGGISWRKDSSTDP</sequence>
<feature type="transmembrane region" description="Helical" evidence="1">
    <location>
        <begin position="93"/>
        <end position="118"/>
    </location>
</feature>
<dbReference type="InterPro" id="IPR031720">
    <property type="entry name" value="DUF4728"/>
</dbReference>
<evidence type="ECO:0000313" key="4">
    <source>
        <dbReference type="Proteomes" id="UP001461498"/>
    </source>
</evidence>
<dbReference type="AlphaFoldDB" id="A0AAW1CIU8"/>
<dbReference type="Pfam" id="PF15860">
    <property type="entry name" value="DUF4728"/>
    <property type="match status" value="1"/>
</dbReference>
<feature type="transmembrane region" description="Helical" evidence="1">
    <location>
        <begin position="138"/>
        <end position="158"/>
    </location>
</feature>
<dbReference type="Proteomes" id="UP001461498">
    <property type="component" value="Unassembled WGS sequence"/>
</dbReference>
<evidence type="ECO:0000313" key="2">
    <source>
        <dbReference type="EMBL" id="KAK9496347.1"/>
    </source>
</evidence>
<dbReference type="EMBL" id="JAPXFL010000088">
    <property type="protein sequence ID" value="KAK9496347.1"/>
    <property type="molecule type" value="Genomic_DNA"/>
</dbReference>
<keyword evidence="1" id="KW-0472">Membrane</keyword>
<gene>
    <name evidence="3" type="ORF">O3M35_011745</name>
    <name evidence="2" type="ORF">O3M35_013333</name>
</gene>
<name>A0AAW1CIU8_9HEMI</name>
<evidence type="ECO:0000313" key="3">
    <source>
        <dbReference type="EMBL" id="KAK9503105.1"/>
    </source>
</evidence>
<keyword evidence="1" id="KW-0812">Transmembrane</keyword>
<keyword evidence="4" id="KW-1185">Reference proteome</keyword>
<dbReference type="EMBL" id="JAPXFL010000008">
    <property type="protein sequence ID" value="KAK9503105.1"/>
    <property type="molecule type" value="Genomic_DNA"/>
</dbReference>
<organism evidence="2 4">
    <name type="scientific">Rhynocoris fuscipes</name>
    <dbReference type="NCBI Taxonomy" id="488301"/>
    <lineage>
        <taxon>Eukaryota</taxon>
        <taxon>Metazoa</taxon>
        <taxon>Ecdysozoa</taxon>
        <taxon>Arthropoda</taxon>
        <taxon>Hexapoda</taxon>
        <taxon>Insecta</taxon>
        <taxon>Pterygota</taxon>
        <taxon>Neoptera</taxon>
        <taxon>Paraneoptera</taxon>
        <taxon>Hemiptera</taxon>
        <taxon>Heteroptera</taxon>
        <taxon>Panheteroptera</taxon>
        <taxon>Cimicomorpha</taxon>
        <taxon>Reduviidae</taxon>
        <taxon>Harpactorinae</taxon>
        <taxon>Harpactorini</taxon>
        <taxon>Rhynocoris</taxon>
    </lineage>
</organism>
<feature type="transmembrane region" description="Helical" evidence="1">
    <location>
        <begin position="23"/>
        <end position="41"/>
    </location>
</feature>
<reference evidence="2 4" key="1">
    <citation type="submission" date="2022-12" db="EMBL/GenBank/DDBJ databases">
        <title>Chromosome-level genome assembly of true bugs.</title>
        <authorList>
            <person name="Ma L."/>
            <person name="Li H."/>
        </authorList>
    </citation>
    <scope>NUCLEOTIDE SEQUENCE [LARGE SCALE GENOMIC DNA]</scope>
    <source>
        <strain evidence="2">Lab_2022b</strain>
    </source>
</reference>
<comment type="caution">
    <text evidence="2">The sequence shown here is derived from an EMBL/GenBank/DDBJ whole genome shotgun (WGS) entry which is preliminary data.</text>
</comment>
<accession>A0AAW1CIU8</accession>
<feature type="transmembrane region" description="Helical" evidence="1">
    <location>
        <begin position="69"/>
        <end position="86"/>
    </location>
</feature>
<evidence type="ECO:0000256" key="1">
    <source>
        <dbReference type="SAM" id="Phobius"/>
    </source>
</evidence>
<protein>
    <submittedName>
        <fullName evidence="2">Uncharacterized protein</fullName>
    </submittedName>
</protein>